<evidence type="ECO:0000313" key="4">
    <source>
        <dbReference type="EMBL" id="KAK6632335.1"/>
    </source>
</evidence>
<dbReference type="AlphaFoldDB" id="A0AAN8P614"/>
<dbReference type="SUPFAM" id="SSF48317">
    <property type="entry name" value="Acid phosphatase/Vanadium-dependent haloperoxidase"/>
    <property type="match status" value="1"/>
</dbReference>
<dbReference type="InterPro" id="IPR036938">
    <property type="entry name" value="PAP2/HPO_sf"/>
</dbReference>
<evidence type="ECO:0000313" key="3">
    <source>
        <dbReference type="EMBL" id="KAK6622749.1"/>
    </source>
</evidence>
<dbReference type="Proteomes" id="UP001359485">
    <property type="component" value="Unassembled WGS sequence"/>
</dbReference>
<feature type="transmembrane region" description="Helical" evidence="1">
    <location>
        <begin position="51"/>
        <end position="70"/>
    </location>
</feature>
<protein>
    <recommendedName>
        <fullName evidence="2">Phosphatidic acid phosphatase type 2/haloperoxidase domain-containing protein</fullName>
    </recommendedName>
</protein>
<feature type="domain" description="Phosphatidic acid phosphatase type 2/haloperoxidase" evidence="2">
    <location>
        <begin position="47"/>
        <end position="100"/>
    </location>
</feature>
<keyword evidence="1" id="KW-0812">Transmembrane</keyword>
<evidence type="ECO:0000259" key="2">
    <source>
        <dbReference type="Pfam" id="PF01569"/>
    </source>
</evidence>
<evidence type="ECO:0000256" key="1">
    <source>
        <dbReference type="SAM" id="Phobius"/>
    </source>
</evidence>
<keyword evidence="5" id="KW-1185">Reference proteome</keyword>
<dbReference type="InterPro" id="IPR000326">
    <property type="entry name" value="PAP2/HPO"/>
</dbReference>
<reference evidence="3 6" key="1">
    <citation type="submission" date="2023-10" db="EMBL/GenBank/DDBJ databases">
        <title>Genomes of two closely related lineages of the louse Polyplax serrata with different host specificities.</title>
        <authorList>
            <person name="Martinu J."/>
            <person name="Tarabai H."/>
            <person name="Stefka J."/>
            <person name="Hypsa V."/>
        </authorList>
    </citation>
    <scope>NUCLEOTIDE SEQUENCE [LARGE SCALE GENOMIC DNA]</scope>
    <source>
        <strain evidence="4">98ZLc_SE</strain>
        <strain evidence="3">HR10_N</strain>
    </source>
</reference>
<dbReference type="EMBL" id="JAWJWE010000038">
    <property type="protein sequence ID" value="KAK6622749.1"/>
    <property type="molecule type" value="Genomic_DNA"/>
</dbReference>
<accession>A0AAN8P614</accession>
<dbReference type="Proteomes" id="UP001372834">
    <property type="component" value="Unassembled WGS sequence"/>
</dbReference>
<dbReference type="Pfam" id="PF01569">
    <property type="entry name" value="PAP2"/>
    <property type="match status" value="1"/>
</dbReference>
<evidence type="ECO:0000313" key="6">
    <source>
        <dbReference type="Proteomes" id="UP001372834"/>
    </source>
</evidence>
<sequence length="156" mass="18155">MALEDNVKYCNLPKNIESDPDYEWVPLSLTTVEYPKGKLQHMNNKTSLESIWRAILTTVCLLAASIVTYSRIYLQYHTWNQVLTGILVGFIFASIWFAATFLIFTPLYPTIASWRVSEFLLLRDTTLIPNVLWFEYTKSRQEARARARKLVPMKSQ</sequence>
<organism evidence="3 6">
    <name type="scientific">Polyplax serrata</name>
    <name type="common">Common mouse louse</name>
    <dbReference type="NCBI Taxonomy" id="468196"/>
    <lineage>
        <taxon>Eukaryota</taxon>
        <taxon>Metazoa</taxon>
        <taxon>Ecdysozoa</taxon>
        <taxon>Arthropoda</taxon>
        <taxon>Hexapoda</taxon>
        <taxon>Insecta</taxon>
        <taxon>Pterygota</taxon>
        <taxon>Neoptera</taxon>
        <taxon>Paraneoptera</taxon>
        <taxon>Psocodea</taxon>
        <taxon>Troctomorpha</taxon>
        <taxon>Phthiraptera</taxon>
        <taxon>Anoplura</taxon>
        <taxon>Polyplacidae</taxon>
        <taxon>Polyplax</taxon>
    </lineage>
</organism>
<keyword evidence="1" id="KW-1133">Transmembrane helix</keyword>
<comment type="caution">
    <text evidence="3">The sequence shown here is derived from an EMBL/GenBank/DDBJ whole genome shotgun (WGS) entry which is preliminary data.</text>
</comment>
<keyword evidence="1" id="KW-0472">Membrane</keyword>
<dbReference type="EMBL" id="JAWJWF010000005">
    <property type="protein sequence ID" value="KAK6632335.1"/>
    <property type="molecule type" value="Genomic_DNA"/>
</dbReference>
<proteinExistence type="predicted"/>
<gene>
    <name evidence="3" type="ORF">RUM43_008592</name>
    <name evidence="4" type="ORF">RUM44_007376</name>
</gene>
<feature type="transmembrane region" description="Helical" evidence="1">
    <location>
        <begin position="82"/>
        <end position="104"/>
    </location>
</feature>
<evidence type="ECO:0000313" key="5">
    <source>
        <dbReference type="Proteomes" id="UP001359485"/>
    </source>
</evidence>
<name>A0AAN8P614_POLSC</name>
<dbReference type="Gene3D" id="1.20.144.10">
    <property type="entry name" value="Phosphatidic acid phosphatase type 2/haloperoxidase"/>
    <property type="match status" value="1"/>
</dbReference>